<protein>
    <submittedName>
        <fullName evidence="2">ERF superfamily protein</fullName>
    </submittedName>
</protein>
<dbReference type="InterPro" id="IPR007499">
    <property type="entry name" value="ERF_bacteria_virus"/>
</dbReference>
<evidence type="ECO:0000313" key="2">
    <source>
        <dbReference type="EMBL" id="DAE24369.1"/>
    </source>
</evidence>
<name>A0A8S5QZW6_9CAUD</name>
<dbReference type="EMBL" id="BK015773">
    <property type="protein sequence ID" value="DAE24369.1"/>
    <property type="molecule type" value="Genomic_DNA"/>
</dbReference>
<reference evidence="2" key="1">
    <citation type="journal article" date="2021" name="Proc. Natl. Acad. Sci. U.S.A.">
        <title>A Catalog of Tens of Thousands of Viruses from Human Metagenomes Reveals Hidden Associations with Chronic Diseases.</title>
        <authorList>
            <person name="Tisza M.J."/>
            <person name="Buck C.B."/>
        </authorList>
    </citation>
    <scope>NUCLEOTIDE SEQUENCE</scope>
    <source>
        <strain evidence="2">CtOow3</strain>
    </source>
</reference>
<organism evidence="2">
    <name type="scientific">Siphoviridae sp. ctOow3</name>
    <dbReference type="NCBI Taxonomy" id="2826315"/>
    <lineage>
        <taxon>Viruses</taxon>
        <taxon>Duplodnaviria</taxon>
        <taxon>Heunggongvirae</taxon>
        <taxon>Uroviricota</taxon>
        <taxon>Caudoviricetes</taxon>
    </lineage>
</organism>
<dbReference type="Pfam" id="PF04404">
    <property type="entry name" value="ERF"/>
    <property type="match status" value="1"/>
</dbReference>
<sequence length="214" mass="24330">MTKLSFPELQKKMQLEKKTSKDVKYAFRNAEDIYTKFKEINTDWELTVLDDLLVVGERIFVKSTATVTNGEKQFQSIGFAELDTVPVMNTQKGQFKQMQAPQWTGAVSSYARKYALQGLFGIGEKDVDEYPSDMNEPEQPKAKTPAKKKDEPVISVEKANYYLKEIAKISTEKGKEDGSIVKWFLQHLGVADYKQIKESQVEQADMLLGKLKGN</sequence>
<feature type="region of interest" description="Disordered" evidence="1">
    <location>
        <begin position="129"/>
        <end position="150"/>
    </location>
</feature>
<accession>A0A8S5QZW6</accession>
<proteinExistence type="predicted"/>
<evidence type="ECO:0000256" key="1">
    <source>
        <dbReference type="SAM" id="MobiDB-lite"/>
    </source>
</evidence>